<feature type="compositionally biased region" description="Polar residues" evidence="1">
    <location>
        <begin position="771"/>
        <end position="781"/>
    </location>
</feature>
<dbReference type="InterPro" id="IPR040513">
    <property type="entry name" value="MU2_FHA"/>
</dbReference>
<feature type="region of interest" description="Disordered" evidence="1">
    <location>
        <begin position="632"/>
        <end position="836"/>
    </location>
</feature>
<feature type="compositionally biased region" description="Low complexity" evidence="1">
    <location>
        <begin position="649"/>
        <end position="662"/>
    </location>
</feature>
<dbReference type="AlphaFoldDB" id="B4N326"/>
<name>B4N326_DROWI</name>
<feature type="region of interest" description="Disordered" evidence="1">
    <location>
        <begin position="359"/>
        <end position="384"/>
    </location>
</feature>
<evidence type="ECO:0000313" key="4">
    <source>
        <dbReference type="EMBL" id="EDW78765.2"/>
    </source>
</evidence>
<organism evidence="4 5">
    <name type="scientific">Drosophila willistoni</name>
    <name type="common">Fruit fly</name>
    <dbReference type="NCBI Taxonomy" id="7260"/>
    <lineage>
        <taxon>Eukaryota</taxon>
        <taxon>Metazoa</taxon>
        <taxon>Ecdysozoa</taxon>
        <taxon>Arthropoda</taxon>
        <taxon>Hexapoda</taxon>
        <taxon>Insecta</taxon>
        <taxon>Pterygota</taxon>
        <taxon>Neoptera</taxon>
        <taxon>Endopterygota</taxon>
        <taxon>Diptera</taxon>
        <taxon>Brachycera</taxon>
        <taxon>Muscomorpha</taxon>
        <taxon>Ephydroidea</taxon>
        <taxon>Drosophilidae</taxon>
        <taxon>Drosophila</taxon>
        <taxon>Sophophora</taxon>
    </lineage>
</organism>
<evidence type="ECO:0000259" key="2">
    <source>
        <dbReference type="Pfam" id="PF16770"/>
    </source>
</evidence>
<feature type="domain" description="Mutator 2 fork head associated" evidence="3">
    <location>
        <begin position="7"/>
        <end position="100"/>
    </location>
</feature>
<dbReference type="InterPro" id="IPR036420">
    <property type="entry name" value="BRCT_dom_sf"/>
</dbReference>
<evidence type="ECO:0000313" key="5">
    <source>
        <dbReference type="Proteomes" id="UP000007798"/>
    </source>
</evidence>
<feature type="compositionally biased region" description="Basic and acidic residues" evidence="1">
    <location>
        <begin position="786"/>
        <end position="807"/>
    </location>
</feature>
<dbReference type="Proteomes" id="UP000007798">
    <property type="component" value="Unassembled WGS sequence"/>
</dbReference>
<dbReference type="InterPro" id="IPR001357">
    <property type="entry name" value="BRCT_dom"/>
</dbReference>
<dbReference type="Pfam" id="PF18221">
    <property type="entry name" value="MU2_FHA"/>
    <property type="match status" value="1"/>
</dbReference>
<accession>B4N326</accession>
<proteinExistence type="predicted"/>
<keyword evidence="5" id="KW-1185">Reference proteome</keyword>
<dbReference type="Gene3D" id="2.60.200.20">
    <property type="match status" value="1"/>
</dbReference>
<sequence length="1052" mass="116859">MADAAVSLSVAGKKAVLEPDVIYRIGRKPGLEFFIPDESMELAHATISLLRSGIVRFAAVVGKIWVNEQEQTFVDLSSKDTTDGQNVKLRFGNVEAQLEINEPKDKSINTTVGDSFVIPETEPQSANTTSDSCFIPETQAMPQFNRPSTAGAKRSLGDDFMIPETQDILAPQPVEEVAMEGVDDEDECSEMGTQIRICTQDFNDFDEDAIDDFDSSLILGDIPGHLLPAPRAPIQAKKDTALADITDVEMSALNWSAVNSTKMDQVPGNQVDDDDHDGTRSTPDLFEFTAIREDRGDTCTPDLFDLPAAPVKSNSPTSQPSGTKQLVVATIERNKDFIEPQAFPMKNGQKCSLNLSKSSINEPTKQDRRGESFNLLKPSENEPNYQDFIETQAFPIRQEQDNSGSLPKANENEPVNQDFIETQAFPIRREQGGSINMSKSSENDPNNQDFIETQAFPIRKDRENSANLPKANENEPVNQDYIETQAFPRPTGMPNDAKCSKSSSLCQDFIATQPFPVPQKRSSIINNKENTSLNVSHADQDLIATQKYVPPAQKDQEQSSQVKESKGQKTKAKEQKDSEDKSTSQLKKGTKGSGQVVAKKEPEIMVTSDLVIDSSSMEEEVPKLSLKSLKRITTTKVDSSSHGNEMTEELATTSKAAKATARAKTEAKKEKAKLKEDAKSNEDSSQEKEPKGRKKKVNVKEKSETKNIQVKKVDKIIKKEELPTTSKRSTRAAKEDPKNESETTEAVIKSTTAQESEEKDVKGRKLKVNVKNITSQGNKQAENGEEESKSEEKSKNEKSKSVKKEEPSVTNKRGAKATKDSVNSKLEPKTLMTRRSRATADPLQAINLYVKSKKAAGKIKIALSMCNLLVLEPVFKALKNAIEVTGDPEHCHLLIMDKGERTFKFLMAIAANKPILSTQWLHSLMGTRSIHVHAEHLFKDAKFQELYNFKPELVMEKPMILQNIDFMLSDGILPNETEMKAIIQSAGGRVHARPPPITRKGPLYVVTSIKLVKRHKQLLRSYENVIYIKTEGVMQSLLQHNAEHLNDFQLKV</sequence>
<dbReference type="EMBL" id="CH964062">
    <property type="protein sequence ID" value="EDW78765.2"/>
    <property type="molecule type" value="Genomic_DNA"/>
</dbReference>
<feature type="region of interest" description="Disordered" evidence="1">
    <location>
        <begin position="550"/>
        <end position="603"/>
    </location>
</feature>
<dbReference type="Gene3D" id="3.40.50.10190">
    <property type="entry name" value="BRCT domain"/>
    <property type="match status" value="2"/>
</dbReference>
<feature type="domain" description="BRCT" evidence="2">
    <location>
        <begin position="881"/>
        <end position="932"/>
    </location>
</feature>
<protein>
    <submittedName>
        <fullName evidence="4">Uncharacterized protein</fullName>
    </submittedName>
</protein>
<feature type="compositionally biased region" description="Basic and acidic residues" evidence="1">
    <location>
        <begin position="698"/>
        <end position="722"/>
    </location>
</feature>
<dbReference type="STRING" id="7260.B4N326"/>
<evidence type="ECO:0000256" key="1">
    <source>
        <dbReference type="SAM" id="MobiDB-lite"/>
    </source>
</evidence>
<feature type="compositionally biased region" description="Basic and acidic residues" evidence="1">
    <location>
        <begin position="732"/>
        <end position="741"/>
    </location>
</feature>
<gene>
    <name evidence="4" type="primary">Dwil\GK12613</name>
    <name evidence="4" type="ORF">Dwil_GK12613</name>
</gene>
<evidence type="ECO:0000259" key="3">
    <source>
        <dbReference type="Pfam" id="PF18221"/>
    </source>
</evidence>
<reference evidence="4 5" key="1">
    <citation type="journal article" date="2007" name="Nature">
        <title>Evolution of genes and genomes on the Drosophila phylogeny.</title>
        <authorList>
            <consortium name="Drosophila 12 Genomes Consortium"/>
            <person name="Clark A.G."/>
            <person name="Eisen M.B."/>
            <person name="Smith D.R."/>
            <person name="Bergman C.M."/>
            <person name="Oliver B."/>
            <person name="Markow T.A."/>
            <person name="Kaufman T.C."/>
            <person name="Kellis M."/>
            <person name="Gelbart W."/>
            <person name="Iyer V.N."/>
            <person name="Pollard D.A."/>
            <person name="Sackton T.B."/>
            <person name="Larracuente A.M."/>
            <person name="Singh N.D."/>
            <person name="Abad J.P."/>
            <person name="Abt D.N."/>
            <person name="Adryan B."/>
            <person name="Aguade M."/>
            <person name="Akashi H."/>
            <person name="Anderson W.W."/>
            <person name="Aquadro C.F."/>
            <person name="Ardell D.H."/>
            <person name="Arguello R."/>
            <person name="Artieri C.G."/>
            <person name="Barbash D.A."/>
            <person name="Barker D."/>
            <person name="Barsanti P."/>
            <person name="Batterham P."/>
            <person name="Batzoglou S."/>
            <person name="Begun D."/>
            <person name="Bhutkar A."/>
            <person name="Blanco E."/>
            <person name="Bosak S.A."/>
            <person name="Bradley R.K."/>
            <person name="Brand A.D."/>
            <person name="Brent M.R."/>
            <person name="Brooks A.N."/>
            <person name="Brown R.H."/>
            <person name="Butlin R.K."/>
            <person name="Caggese C."/>
            <person name="Calvi B.R."/>
            <person name="Bernardo de Carvalho A."/>
            <person name="Caspi A."/>
            <person name="Castrezana S."/>
            <person name="Celniker S.E."/>
            <person name="Chang J.L."/>
            <person name="Chapple C."/>
            <person name="Chatterji S."/>
            <person name="Chinwalla A."/>
            <person name="Civetta A."/>
            <person name="Clifton S.W."/>
            <person name="Comeron J.M."/>
            <person name="Costello J.C."/>
            <person name="Coyne J.A."/>
            <person name="Daub J."/>
            <person name="David R.G."/>
            <person name="Delcher A.L."/>
            <person name="Delehaunty K."/>
            <person name="Do C.B."/>
            <person name="Ebling H."/>
            <person name="Edwards K."/>
            <person name="Eickbush T."/>
            <person name="Evans J.D."/>
            <person name="Filipski A."/>
            <person name="Findeiss S."/>
            <person name="Freyhult E."/>
            <person name="Fulton L."/>
            <person name="Fulton R."/>
            <person name="Garcia A.C."/>
            <person name="Gardiner A."/>
            <person name="Garfield D.A."/>
            <person name="Garvin B.E."/>
            <person name="Gibson G."/>
            <person name="Gilbert D."/>
            <person name="Gnerre S."/>
            <person name="Godfrey J."/>
            <person name="Good R."/>
            <person name="Gotea V."/>
            <person name="Gravely B."/>
            <person name="Greenberg A.J."/>
            <person name="Griffiths-Jones S."/>
            <person name="Gross S."/>
            <person name="Guigo R."/>
            <person name="Gustafson E.A."/>
            <person name="Haerty W."/>
            <person name="Hahn M.W."/>
            <person name="Halligan D.L."/>
            <person name="Halpern A.L."/>
            <person name="Halter G.M."/>
            <person name="Han M.V."/>
            <person name="Heger A."/>
            <person name="Hillier L."/>
            <person name="Hinrichs A.S."/>
            <person name="Holmes I."/>
            <person name="Hoskins R.A."/>
            <person name="Hubisz M.J."/>
            <person name="Hultmark D."/>
            <person name="Huntley M.A."/>
            <person name="Jaffe D.B."/>
            <person name="Jagadeeshan S."/>
            <person name="Jeck W.R."/>
            <person name="Johnson J."/>
            <person name="Jones C.D."/>
            <person name="Jordan W.C."/>
            <person name="Karpen G.H."/>
            <person name="Kataoka E."/>
            <person name="Keightley P.D."/>
            <person name="Kheradpour P."/>
            <person name="Kirkness E.F."/>
            <person name="Koerich L.B."/>
            <person name="Kristiansen K."/>
            <person name="Kudrna D."/>
            <person name="Kulathinal R.J."/>
            <person name="Kumar S."/>
            <person name="Kwok R."/>
            <person name="Lander E."/>
            <person name="Langley C.H."/>
            <person name="Lapoint R."/>
            <person name="Lazzaro B.P."/>
            <person name="Lee S.J."/>
            <person name="Levesque L."/>
            <person name="Li R."/>
            <person name="Lin C.F."/>
            <person name="Lin M.F."/>
            <person name="Lindblad-Toh K."/>
            <person name="Llopart A."/>
            <person name="Long M."/>
            <person name="Low L."/>
            <person name="Lozovsky E."/>
            <person name="Lu J."/>
            <person name="Luo M."/>
            <person name="Machado C.A."/>
            <person name="Makalowski W."/>
            <person name="Marzo M."/>
            <person name="Matsuda M."/>
            <person name="Matzkin L."/>
            <person name="McAllister B."/>
            <person name="McBride C.S."/>
            <person name="McKernan B."/>
            <person name="McKernan K."/>
            <person name="Mendez-Lago M."/>
            <person name="Minx P."/>
            <person name="Mollenhauer M.U."/>
            <person name="Montooth K."/>
            <person name="Mount S.M."/>
            <person name="Mu X."/>
            <person name="Myers E."/>
            <person name="Negre B."/>
            <person name="Newfeld S."/>
            <person name="Nielsen R."/>
            <person name="Noor M.A."/>
            <person name="O'Grady P."/>
            <person name="Pachter L."/>
            <person name="Papaceit M."/>
            <person name="Parisi M.J."/>
            <person name="Parisi M."/>
            <person name="Parts L."/>
            <person name="Pedersen J.S."/>
            <person name="Pesole G."/>
            <person name="Phillippy A.M."/>
            <person name="Ponting C.P."/>
            <person name="Pop M."/>
            <person name="Porcelli D."/>
            <person name="Powell J.R."/>
            <person name="Prohaska S."/>
            <person name="Pruitt K."/>
            <person name="Puig M."/>
            <person name="Quesneville H."/>
            <person name="Ram K.R."/>
            <person name="Rand D."/>
            <person name="Rasmussen M.D."/>
            <person name="Reed L.K."/>
            <person name="Reenan R."/>
            <person name="Reily A."/>
            <person name="Remington K.A."/>
            <person name="Rieger T.T."/>
            <person name="Ritchie M.G."/>
            <person name="Robin C."/>
            <person name="Rogers Y.H."/>
            <person name="Rohde C."/>
            <person name="Rozas J."/>
            <person name="Rubenfield M.J."/>
            <person name="Ruiz A."/>
            <person name="Russo S."/>
            <person name="Salzberg S.L."/>
            <person name="Sanchez-Gracia A."/>
            <person name="Saranga D.J."/>
            <person name="Sato H."/>
            <person name="Schaeffer S.W."/>
            <person name="Schatz M.C."/>
            <person name="Schlenke T."/>
            <person name="Schwartz R."/>
            <person name="Segarra C."/>
            <person name="Singh R.S."/>
            <person name="Sirot L."/>
            <person name="Sirota M."/>
            <person name="Sisneros N.B."/>
            <person name="Smith C.D."/>
            <person name="Smith T.F."/>
            <person name="Spieth J."/>
            <person name="Stage D.E."/>
            <person name="Stark A."/>
            <person name="Stephan W."/>
            <person name="Strausberg R.L."/>
            <person name="Strempel S."/>
            <person name="Sturgill D."/>
            <person name="Sutton G."/>
            <person name="Sutton G.G."/>
            <person name="Tao W."/>
            <person name="Teichmann S."/>
            <person name="Tobari Y.N."/>
            <person name="Tomimura Y."/>
            <person name="Tsolas J.M."/>
            <person name="Valente V.L."/>
            <person name="Venter E."/>
            <person name="Venter J.C."/>
            <person name="Vicario S."/>
            <person name="Vieira F.G."/>
            <person name="Vilella A.J."/>
            <person name="Villasante A."/>
            <person name="Walenz B."/>
            <person name="Wang J."/>
            <person name="Wasserman M."/>
            <person name="Watts T."/>
            <person name="Wilson D."/>
            <person name="Wilson R.K."/>
            <person name="Wing R.A."/>
            <person name="Wolfner M.F."/>
            <person name="Wong A."/>
            <person name="Wong G.K."/>
            <person name="Wu C.I."/>
            <person name="Wu G."/>
            <person name="Yamamoto D."/>
            <person name="Yang H.P."/>
            <person name="Yang S.P."/>
            <person name="Yorke J.A."/>
            <person name="Yoshida K."/>
            <person name="Zdobnov E."/>
            <person name="Zhang P."/>
            <person name="Zhang Y."/>
            <person name="Zimin A.V."/>
            <person name="Baldwin J."/>
            <person name="Abdouelleil A."/>
            <person name="Abdulkadir J."/>
            <person name="Abebe A."/>
            <person name="Abera B."/>
            <person name="Abreu J."/>
            <person name="Acer S.C."/>
            <person name="Aftuck L."/>
            <person name="Alexander A."/>
            <person name="An P."/>
            <person name="Anderson E."/>
            <person name="Anderson S."/>
            <person name="Arachi H."/>
            <person name="Azer M."/>
            <person name="Bachantsang P."/>
            <person name="Barry A."/>
            <person name="Bayul T."/>
            <person name="Berlin A."/>
            <person name="Bessette D."/>
            <person name="Bloom T."/>
            <person name="Blye J."/>
            <person name="Boguslavskiy L."/>
            <person name="Bonnet C."/>
            <person name="Boukhgalter B."/>
            <person name="Bourzgui I."/>
            <person name="Brown A."/>
            <person name="Cahill P."/>
            <person name="Channer S."/>
            <person name="Cheshatsang Y."/>
            <person name="Chuda L."/>
            <person name="Citroen M."/>
            <person name="Collymore A."/>
            <person name="Cooke P."/>
            <person name="Costello M."/>
            <person name="D'Aco K."/>
            <person name="Daza R."/>
            <person name="De Haan G."/>
            <person name="DeGray S."/>
            <person name="DeMaso C."/>
            <person name="Dhargay N."/>
            <person name="Dooley K."/>
            <person name="Dooley E."/>
            <person name="Doricent M."/>
            <person name="Dorje P."/>
            <person name="Dorjee K."/>
            <person name="Dupes A."/>
            <person name="Elong R."/>
            <person name="Falk J."/>
            <person name="Farina A."/>
            <person name="Faro S."/>
            <person name="Ferguson D."/>
            <person name="Fisher S."/>
            <person name="Foley C.D."/>
            <person name="Franke A."/>
            <person name="Friedrich D."/>
            <person name="Gadbois L."/>
            <person name="Gearin G."/>
            <person name="Gearin C.R."/>
            <person name="Giannoukos G."/>
            <person name="Goode T."/>
            <person name="Graham J."/>
            <person name="Grandbois E."/>
            <person name="Grewal S."/>
            <person name="Gyaltsen K."/>
            <person name="Hafez N."/>
            <person name="Hagos B."/>
            <person name="Hall J."/>
            <person name="Henson C."/>
            <person name="Hollinger A."/>
            <person name="Honan T."/>
            <person name="Huard M.D."/>
            <person name="Hughes L."/>
            <person name="Hurhula B."/>
            <person name="Husby M.E."/>
            <person name="Kamat A."/>
            <person name="Kanga B."/>
            <person name="Kashin S."/>
            <person name="Khazanovich D."/>
            <person name="Kisner P."/>
            <person name="Lance K."/>
            <person name="Lara M."/>
            <person name="Lee W."/>
            <person name="Lennon N."/>
            <person name="Letendre F."/>
            <person name="LeVine R."/>
            <person name="Lipovsky A."/>
            <person name="Liu X."/>
            <person name="Liu J."/>
            <person name="Liu S."/>
            <person name="Lokyitsang T."/>
            <person name="Lokyitsang Y."/>
            <person name="Lubonja R."/>
            <person name="Lui A."/>
            <person name="MacDonald P."/>
            <person name="Magnisalis V."/>
            <person name="Maru K."/>
            <person name="Matthews C."/>
            <person name="McCusker W."/>
            <person name="McDonough S."/>
            <person name="Mehta T."/>
            <person name="Meldrim J."/>
            <person name="Meneus L."/>
            <person name="Mihai O."/>
            <person name="Mihalev A."/>
            <person name="Mihova T."/>
            <person name="Mittelman R."/>
            <person name="Mlenga V."/>
            <person name="Montmayeur A."/>
            <person name="Mulrain L."/>
            <person name="Navidi A."/>
            <person name="Naylor J."/>
            <person name="Negash T."/>
            <person name="Nguyen T."/>
            <person name="Nguyen N."/>
            <person name="Nicol R."/>
            <person name="Norbu C."/>
            <person name="Norbu N."/>
            <person name="Novod N."/>
            <person name="O'Neill B."/>
            <person name="Osman S."/>
            <person name="Markiewicz E."/>
            <person name="Oyono O.L."/>
            <person name="Patti C."/>
            <person name="Phunkhang P."/>
            <person name="Pierre F."/>
            <person name="Priest M."/>
            <person name="Raghuraman S."/>
            <person name="Rege F."/>
            <person name="Reyes R."/>
            <person name="Rise C."/>
            <person name="Rogov P."/>
            <person name="Ross K."/>
            <person name="Ryan E."/>
            <person name="Settipalli S."/>
            <person name="Shea T."/>
            <person name="Sherpa N."/>
            <person name="Shi L."/>
            <person name="Shih D."/>
            <person name="Sparrow T."/>
            <person name="Spaulding J."/>
            <person name="Stalker J."/>
            <person name="Stange-Thomann N."/>
            <person name="Stavropoulos S."/>
            <person name="Stone C."/>
            <person name="Strader C."/>
            <person name="Tesfaye S."/>
            <person name="Thomson T."/>
            <person name="Thoulutsang Y."/>
            <person name="Thoulutsang D."/>
            <person name="Topham K."/>
            <person name="Topping I."/>
            <person name="Tsamla T."/>
            <person name="Vassiliev H."/>
            <person name="Vo A."/>
            <person name="Wangchuk T."/>
            <person name="Wangdi T."/>
            <person name="Weiand M."/>
            <person name="Wilkinson J."/>
            <person name="Wilson A."/>
            <person name="Yadav S."/>
            <person name="Young G."/>
            <person name="Yu Q."/>
            <person name="Zembek L."/>
            <person name="Zhong D."/>
            <person name="Zimmer A."/>
            <person name="Zwirko Z."/>
            <person name="Jaffe D.B."/>
            <person name="Alvarez P."/>
            <person name="Brockman W."/>
            <person name="Butler J."/>
            <person name="Chin C."/>
            <person name="Gnerre S."/>
            <person name="Grabherr M."/>
            <person name="Kleber M."/>
            <person name="Mauceli E."/>
            <person name="MacCallum I."/>
        </authorList>
    </citation>
    <scope>NUCLEOTIDE SEQUENCE [LARGE SCALE GENOMIC DNA]</scope>
    <source>
        <strain evidence="5">Tucson 14030-0811.24</strain>
    </source>
</reference>
<feature type="compositionally biased region" description="Basic and acidic residues" evidence="1">
    <location>
        <begin position="663"/>
        <end position="690"/>
    </location>
</feature>
<dbReference type="InParanoid" id="B4N326"/>
<dbReference type="HOGENOM" id="CLU_011087_0_0_1"/>
<dbReference type="FunCoup" id="B4N326">
    <property type="interactions" value="126"/>
</dbReference>
<feature type="compositionally biased region" description="Polar residues" evidence="1">
    <location>
        <begin position="632"/>
        <end position="644"/>
    </location>
</feature>
<dbReference type="Pfam" id="PF16770">
    <property type="entry name" value="RTT107_BRCT_5"/>
    <property type="match status" value="1"/>
</dbReference>
<dbReference type="OrthoDB" id="342264at2759"/>
<dbReference type="CDD" id="cd17744">
    <property type="entry name" value="BRCT_MDC1_rpt1"/>
    <property type="match status" value="1"/>
</dbReference>
<feature type="compositionally biased region" description="Basic and acidic residues" evidence="1">
    <location>
        <begin position="563"/>
        <end position="582"/>
    </location>
</feature>
<dbReference type="SUPFAM" id="SSF52113">
    <property type="entry name" value="BRCT domain"/>
    <property type="match status" value="1"/>
</dbReference>